<protein>
    <submittedName>
        <fullName evidence="1">Uncharacterized protein</fullName>
    </submittedName>
</protein>
<dbReference type="Proteomes" id="UP000799444">
    <property type="component" value="Unassembled WGS sequence"/>
</dbReference>
<dbReference type="EMBL" id="ML996157">
    <property type="protein sequence ID" value="KAF2733717.1"/>
    <property type="molecule type" value="Genomic_DNA"/>
</dbReference>
<sequence length="328" mass="36565">ANKVLRDDRQWKELQPSIRQLRGWTTRKNSLSRKPASIATVQLRHGPIASLLVVEARAQRRGDDRRSVRVFLGVVEFLAKRAIRILDLVEALELRLDILLALFLGVVAQLFARFLRVFFELLVDILARAFVQFALSSQVHVGKAVANARVFHCVRCIKIDAMIFVDSPEVGQVDVWVLLLEDLQLVFSNILVFTDVLCGVAYSHECINVHLFEILDEFLFLAAVVVDFVLNSTGSRSGRPSLVMLGYLGVVLGRGIEDSRSATVKALEKLVDRHPGCVDMMASGTDRLVVEKTNVLKSIAGSFGGNDTKCGDECRQEQRNAEERSGLH</sequence>
<evidence type="ECO:0000313" key="1">
    <source>
        <dbReference type="EMBL" id="KAF2733717.1"/>
    </source>
</evidence>
<evidence type="ECO:0000313" key="2">
    <source>
        <dbReference type="Proteomes" id="UP000799444"/>
    </source>
</evidence>
<feature type="non-terminal residue" evidence="1">
    <location>
        <position position="328"/>
    </location>
</feature>
<reference evidence="1" key="1">
    <citation type="journal article" date="2020" name="Stud. Mycol.">
        <title>101 Dothideomycetes genomes: a test case for predicting lifestyles and emergence of pathogens.</title>
        <authorList>
            <person name="Haridas S."/>
            <person name="Albert R."/>
            <person name="Binder M."/>
            <person name="Bloem J."/>
            <person name="Labutti K."/>
            <person name="Salamov A."/>
            <person name="Andreopoulos B."/>
            <person name="Baker S."/>
            <person name="Barry K."/>
            <person name="Bills G."/>
            <person name="Bluhm B."/>
            <person name="Cannon C."/>
            <person name="Castanera R."/>
            <person name="Culley D."/>
            <person name="Daum C."/>
            <person name="Ezra D."/>
            <person name="Gonzalez J."/>
            <person name="Henrissat B."/>
            <person name="Kuo A."/>
            <person name="Liang C."/>
            <person name="Lipzen A."/>
            <person name="Lutzoni F."/>
            <person name="Magnuson J."/>
            <person name="Mondo S."/>
            <person name="Nolan M."/>
            <person name="Ohm R."/>
            <person name="Pangilinan J."/>
            <person name="Park H.-J."/>
            <person name="Ramirez L."/>
            <person name="Alfaro M."/>
            <person name="Sun H."/>
            <person name="Tritt A."/>
            <person name="Yoshinaga Y."/>
            <person name="Zwiers L.-H."/>
            <person name="Turgeon B."/>
            <person name="Goodwin S."/>
            <person name="Spatafora J."/>
            <person name="Crous P."/>
            <person name="Grigoriev I."/>
        </authorList>
    </citation>
    <scope>NUCLEOTIDE SEQUENCE</scope>
    <source>
        <strain evidence="1">CBS 125425</strain>
    </source>
</reference>
<comment type="caution">
    <text evidence="1">The sequence shown here is derived from an EMBL/GenBank/DDBJ whole genome shotgun (WGS) entry which is preliminary data.</text>
</comment>
<dbReference type="AlphaFoldDB" id="A0A9P4QYW4"/>
<keyword evidence="2" id="KW-1185">Reference proteome</keyword>
<gene>
    <name evidence="1" type="ORF">EJ04DRAFT_605046</name>
</gene>
<accession>A0A9P4QYW4</accession>
<proteinExistence type="predicted"/>
<name>A0A9P4QYW4_9PLEO</name>
<feature type="non-terminal residue" evidence="1">
    <location>
        <position position="1"/>
    </location>
</feature>
<organism evidence="1 2">
    <name type="scientific">Polyplosphaeria fusca</name>
    <dbReference type="NCBI Taxonomy" id="682080"/>
    <lineage>
        <taxon>Eukaryota</taxon>
        <taxon>Fungi</taxon>
        <taxon>Dikarya</taxon>
        <taxon>Ascomycota</taxon>
        <taxon>Pezizomycotina</taxon>
        <taxon>Dothideomycetes</taxon>
        <taxon>Pleosporomycetidae</taxon>
        <taxon>Pleosporales</taxon>
        <taxon>Tetraplosphaeriaceae</taxon>
        <taxon>Polyplosphaeria</taxon>
    </lineage>
</organism>